<accession>A0ABV8AHW9</accession>
<gene>
    <name evidence="1" type="ORF">ACFOSX_04405</name>
</gene>
<dbReference type="Proteomes" id="UP001595812">
    <property type="component" value="Unassembled WGS sequence"/>
</dbReference>
<proteinExistence type="predicted"/>
<evidence type="ECO:0000313" key="2">
    <source>
        <dbReference type="Proteomes" id="UP001595812"/>
    </source>
</evidence>
<keyword evidence="2" id="KW-1185">Reference proteome</keyword>
<sequence>MKIFVLAFILFVGSIGQSQTLTGTQVLEKAIAYHDPNGNWATFNGGLTVVMTTPNRSPRTSRITINLPSEYFKVDATRDSETTSYELNKGQCQMFANGTLLSEDDAKVKKMTCERGDFMKNYYTYLYGLPMKLNDPGTNIDPKVERKFFKGKDYLVLKATYDEAVGSDAWYFYFNPETYAMEIYQFYRIDDNGQPKLDTGEYILLTEETTINDIKMPKVRAWYYNKNDEYLGTDTLQ</sequence>
<dbReference type="EMBL" id="JBHSAT010000004">
    <property type="protein sequence ID" value="MFC3876466.1"/>
    <property type="molecule type" value="Genomic_DNA"/>
</dbReference>
<protein>
    <submittedName>
        <fullName evidence="1">DUF6503 family protein</fullName>
    </submittedName>
</protein>
<comment type="caution">
    <text evidence="1">The sequence shown here is derived from an EMBL/GenBank/DDBJ whole genome shotgun (WGS) entry which is preliminary data.</text>
</comment>
<organism evidence="1 2">
    <name type="scientific">Winogradskyella maritima</name>
    <dbReference type="NCBI Taxonomy" id="1517766"/>
    <lineage>
        <taxon>Bacteria</taxon>
        <taxon>Pseudomonadati</taxon>
        <taxon>Bacteroidota</taxon>
        <taxon>Flavobacteriia</taxon>
        <taxon>Flavobacteriales</taxon>
        <taxon>Flavobacteriaceae</taxon>
        <taxon>Winogradskyella</taxon>
    </lineage>
</organism>
<reference evidence="2" key="1">
    <citation type="journal article" date="2019" name="Int. J. Syst. Evol. Microbiol.">
        <title>The Global Catalogue of Microorganisms (GCM) 10K type strain sequencing project: providing services to taxonomists for standard genome sequencing and annotation.</title>
        <authorList>
            <consortium name="The Broad Institute Genomics Platform"/>
            <consortium name="The Broad Institute Genome Sequencing Center for Infectious Disease"/>
            <person name="Wu L."/>
            <person name="Ma J."/>
        </authorList>
    </citation>
    <scope>NUCLEOTIDE SEQUENCE [LARGE SCALE GENOMIC DNA]</scope>
    <source>
        <strain evidence="2">CECT 8979</strain>
    </source>
</reference>
<name>A0ABV8AHW9_9FLAO</name>
<evidence type="ECO:0000313" key="1">
    <source>
        <dbReference type="EMBL" id="MFC3876466.1"/>
    </source>
</evidence>
<dbReference type="Pfam" id="PF20113">
    <property type="entry name" value="DUF6503"/>
    <property type="match status" value="1"/>
</dbReference>
<dbReference type="RefSeq" id="WP_386097400.1">
    <property type="nucleotide sequence ID" value="NZ_JBHSAT010000004.1"/>
</dbReference>
<dbReference type="InterPro" id="IPR045444">
    <property type="entry name" value="DUF6503"/>
</dbReference>